<evidence type="ECO:0000259" key="4">
    <source>
        <dbReference type="PROSITE" id="PS51194"/>
    </source>
</evidence>
<dbReference type="Gene3D" id="3.40.50.10810">
    <property type="entry name" value="Tandem AAA-ATPase domain"/>
    <property type="match status" value="1"/>
</dbReference>
<evidence type="ECO:0000256" key="1">
    <source>
        <dbReference type="ARBA" id="ARBA00022801"/>
    </source>
</evidence>
<dbReference type="InterPro" id="IPR001650">
    <property type="entry name" value="Helicase_C-like"/>
</dbReference>
<dbReference type="SUPFAM" id="SSF52540">
    <property type="entry name" value="P-loop containing nucleoside triphosphate hydrolases"/>
    <property type="match status" value="2"/>
</dbReference>
<dbReference type="Pfam" id="PF00176">
    <property type="entry name" value="SNF2-rel_dom"/>
    <property type="match status" value="1"/>
</dbReference>
<dbReference type="GO" id="GO:0004386">
    <property type="term" value="F:helicase activity"/>
    <property type="evidence" value="ECO:0007669"/>
    <property type="project" value="UniProtKB-KW"/>
</dbReference>
<dbReference type="InterPro" id="IPR013663">
    <property type="entry name" value="Helicase_SWF/SNF/SWI_bac"/>
</dbReference>
<proteinExistence type="predicted"/>
<accession>A0A3M9MS63</accession>
<feature type="compositionally biased region" description="Basic and acidic residues" evidence="2">
    <location>
        <begin position="1"/>
        <end position="11"/>
    </location>
</feature>
<dbReference type="GO" id="GO:0016787">
    <property type="term" value="F:hydrolase activity"/>
    <property type="evidence" value="ECO:0007669"/>
    <property type="project" value="UniProtKB-KW"/>
</dbReference>
<dbReference type="InterPro" id="IPR027417">
    <property type="entry name" value="P-loop_NTPase"/>
</dbReference>
<comment type="caution">
    <text evidence="5">The sequence shown here is derived from an EMBL/GenBank/DDBJ whole genome shotgun (WGS) entry which is preliminary data.</text>
</comment>
<dbReference type="EMBL" id="RJJE01000017">
    <property type="protein sequence ID" value="RNI28366.1"/>
    <property type="molecule type" value="Genomic_DNA"/>
</dbReference>
<evidence type="ECO:0000259" key="3">
    <source>
        <dbReference type="PROSITE" id="PS51192"/>
    </source>
</evidence>
<dbReference type="InterPro" id="IPR014001">
    <property type="entry name" value="Helicase_ATP-bd"/>
</dbReference>
<protein>
    <submittedName>
        <fullName evidence="5">DEAD/DEAH box helicase</fullName>
    </submittedName>
</protein>
<evidence type="ECO:0000313" key="5">
    <source>
        <dbReference type="EMBL" id="RNI28366.1"/>
    </source>
</evidence>
<dbReference type="PROSITE" id="PS51192">
    <property type="entry name" value="HELICASE_ATP_BIND_1"/>
    <property type="match status" value="1"/>
</dbReference>
<organism evidence="5 6">
    <name type="scientific">Rufibacter immobilis</name>
    <dbReference type="NCBI Taxonomy" id="1348778"/>
    <lineage>
        <taxon>Bacteria</taxon>
        <taxon>Pseudomonadati</taxon>
        <taxon>Bacteroidota</taxon>
        <taxon>Cytophagia</taxon>
        <taxon>Cytophagales</taxon>
        <taxon>Hymenobacteraceae</taxon>
        <taxon>Rufibacter</taxon>
    </lineage>
</organism>
<dbReference type="Proteomes" id="UP000271010">
    <property type="component" value="Unassembled WGS sequence"/>
</dbReference>
<dbReference type="PANTHER" id="PTHR10799">
    <property type="entry name" value="SNF2/RAD54 HELICASE FAMILY"/>
    <property type="match status" value="1"/>
</dbReference>
<feature type="region of interest" description="Disordered" evidence="2">
    <location>
        <begin position="1"/>
        <end position="20"/>
    </location>
</feature>
<keyword evidence="6" id="KW-1185">Reference proteome</keyword>
<gene>
    <name evidence="5" type="ORF">EFA69_13450</name>
</gene>
<keyword evidence="5" id="KW-0067">ATP-binding</keyword>
<keyword evidence="5" id="KW-0347">Helicase</keyword>
<dbReference type="PROSITE" id="PS51194">
    <property type="entry name" value="HELICASE_CTER"/>
    <property type="match status" value="1"/>
</dbReference>
<dbReference type="Gene3D" id="3.40.50.300">
    <property type="entry name" value="P-loop containing nucleotide triphosphate hydrolases"/>
    <property type="match status" value="1"/>
</dbReference>
<dbReference type="Pfam" id="PF00271">
    <property type="entry name" value="Helicase_C"/>
    <property type="match status" value="1"/>
</dbReference>
<dbReference type="CDD" id="cd18793">
    <property type="entry name" value="SF2_C_SNF"/>
    <property type="match status" value="1"/>
</dbReference>
<evidence type="ECO:0000256" key="2">
    <source>
        <dbReference type="SAM" id="MobiDB-lite"/>
    </source>
</evidence>
<dbReference type="SMART" id="SM00490">
    <property type="entry name" value="HELICc"/>
    <property type="match status" value="1"/>
</dbReference>
<dbReference type="SMART" id="SM00487">
    <property type="entry name" value="DEXDc"/>
    <property type="match status" value="1"/>
</dbReference>
<evidence type="ECO:0000313" key="6">
    <source>
        <dbReference type="Proteomes" id="UP000271010"/>
    </source>
</evidence>
<dbReference type="CDD" id="cd18012">
    <property type="entry name" value="DEXQc_arch_SWI2_SNF2"/>
    <property type="match status" value="1"/>
</dbReference>
<dbReference type="Pfam" id="PF08455">
    <property type="entry name" value="SNF2_assoc"/>
    <property type="match status" value="1"/>
</dbReference>
<keyword evidence="1" id="KW-0378">Hydrolase</keyword>
<feature type="domain" description="Helicase ATP-binding" evidence="3">
    <location>
        <begin position="684"/>
        <end position="843"/>
    </location>
</feature>
<name>A0A3M9MS63_9BACT</name>
<feature type="domain" description="Helicase C-terminal" evidence="4">
    <location>
        <begin position="966"/>
        <end position="1117"/>
    </location>
</feature>
<dbReference type="InterPro" id="IPR000330">
    <property type="entry name" value="SNF2_N"/>
</dbReference>
<reference evidence="5 6" key="1">
    <citation type="submission" date="2018-11" db="EMBL/GenBank/DDBJ databases">
        <title>Rufibacter latericius sp. nov., isolated from water in Baiyang Lake.</title>
        <authorList>
            <person name="Yang Y."/>
        </authorList>
    </citation>
    <scope>NUCLEOTIDE SEQUENCE [LARGE SCALE GENOMIC DNA]</scope>
    <source>
        <strain evidence="5 6">MCC P1</strain>
    </source>
</reference>
<dbReference type="InterPro" id="IPR049730">
    <property type="entry name" value="SNF2/RAD54-like_C"/>
</dbReference>
<dbReference type="InterPro" id="IPR038718">
    <property type="entry name" value="SNF2-like_sf"/>
</dbReference>
<keyword evidence="5" id="KW-0547">Nucleotide-binding</keyword>
<sequence length="1130" mass="128824">MAANEQAERQTKNHPTQYLLPGVSGETLSYATIARHAPTEALGSGAPFQLQATHLEVNAASFAGASAYSNFPEVTVIQQAHGLILSCPCPTPKKHLCLHQTQVLLALLNRPDWRVFFDARLRREKLLPKAQEYGLENEPELDAFFSLEYTPQGLQIQPSLPELLPVTPQTQAYLQEQLVPAPSFPFSVTPSAEPNQSTQRILVLGEHKYYRHLHVELLEAAVAQTGKIKNPLKQLNPLDFVWQTDKPEELKFYTGLSRFQNNYDTQPSAADLEALKALVQNPLGLPVYVQKSTAQGKLSASALEPVELRNVPLDLTLEVEAQENFYYLTPKFTINGQPYPLKQLPLRFGHFLEVQQKLYLLSSPDLRRVVEFFQKRGQRLLIHASKFEEFRESILANLETRIQISYAFLKPATPQQLEEQGFDLDVERLLYISESQDFILFTPVMRYGHVEVPVFTQKQIYAKDLLGQSFTVERDREAEHAFTAQVLREHPLFREQLHLDSFYLHKSRFLLNDWFLDAFESWRGQNITLLGFKDLTVTKVNPHKAKISILVTSGINWFDTSLDVQFGKQRAGLKDLHRALRNKQRFVTLDDGTQGILPQEWLERLQKYFAAGEVVGEHLRTPKMNFPLIEELYEEEVLSQEVRGELALYREKLSDFTHIEEVPVPEGLQATLRPYQRQGLNWLHFLDQFNFGGCLADDMGLGKTVQVLAFLLGQRGKVARNTNLVVVPTSLLFNWQEEIAKFAPGLTVFTLYGNQRVQHLAQLEAYELVLTTYGTLLSDIALLKNYRFNYVVLDESQNIKNPQSQRYRAVRLLQARNRLVLTGTPLENNTYDLYGQLSFACPGLLGNQRYFRDIYAKPIDQFKDFRRAKELQRKISPFLLRRTKEQVAQELPAKTEMVLYCEMGTAQRELYAAHEREIREFISAQGEDEIQKHPMHVLRGLTRLRQICNSPALLPDDAGVGEPSAKLEVLLEQIESKAPHHKILVFSQFVSMLHLIETALQARGIGYVTLTGQTKDRQGAVAQFQGQEDVRVFLISLKAGGTGLNLTRADYVYLVDPWWNPAVENQAIDRTYRIGQDKPVVAVRLICPNTVEEKMQKLQASKKELVQDLVKTDGGLLKAMSKQELLALLG</sequence>
<dbReference type="OrthoDB" id="9760715at2"/>
<dbReference type="GO" id="GO:0005524">
    <property type="term" value="F:ATP binding"/>
    <property type="evidence" value="ECO:0007669"/>
    <property type="project" value="InterPro"/>
</dbReference>
<dbReference type="AlphaFoldDB" id="A0A3M9MS63"/>